<keyword evidence="2" id="KW-0812">Transmembrane</keyword>
<feature type="compositionally biased region" description="Low complexity" evidence="1">
    <location>
        <begin position="102"/>
        <end position="132"/>
    </location>
</feature>
<protein>
    <recommendedName>
        <fullName evidence="5">Neutral zinc metallopeptidase</fullName>
    </recommendedName>
</protein>
<accession>A0A3P1T9S5</accession>
<feature type="region of interest" description="Disordered" evidence="1">
    <location>
        <begin position="89"/>
        <end position="160"/>
    </location>
</feature>
<keyword evidence="2" id="KW-0472">Membrane</keyword>
<sequence length="398" mass="43849">MSLTPQWRPNHPPRPPLQPAWRPQPWVGNHQSSGFGQQGGWVPPRAPMPPRSGPSRNPLWVVLVVLLLVAVGLFGRLWGTVLDGQRRAAAEASPGHSTQQARPTRSTQSPGPSTSSPATSTATPTRTRSASPTPTPTPTPTPETAPEPTDSNPEPTTGWRLPKVVNEELPAPSATSGPWARLQQSPLYDQFWPGMPGCAEATHIETVEELETVARTELDCLEANWRPLLERLGLPTHPVPLHVFEGDSINTPCGESSSTQGFYCSANGGAIYISTKAMDPSQYSKLWVKRMMFHEYAHHLQSLIGVFYNMADVEDQADATRRLEVQAECMAMGILRRDPTWPITKKNYREIEELLVNFVDDGVHGTPETLSRWGIRAYHSRTIGEGCNTWLVADGEIK</sequence>
<feature type="region of interest" description="Disordered" evidence="1">
    <location>
        <begin position="1"/>
        <end position="52"/>
    </location>
</feature>
<gene>
    <name evidence="3" type="ORF">EII34_05245</name>
</gene>
<dbReference type="EMBL" id="RQZG01000004">
    <property type="protein sequence ID" value="RRD06090.1"/>
    <property type="molecule type" value="Genomic_DNA"/>
</dbReference>
<reference evidence="3 4" key="1">
    <citation type="submission" date="2018-11" db="EMBL/GenBank/DDBJ databases">
        <title>Genomes From Bacteria Associated with the Canine Oral Cavity: a Test Case for Automated Genome-Based Taxonomic Assignment.</title>
        <authorList>
            <person name="Coil D.A."/>
            <person name="Jospin G."/>
            <person name="Darling A.E."/>
            <person name="Wallis C."/>
            <person name="Davis I.J."/>
            <person name="Harris S."/>
            <person name="Eisen J.A."/>
            <person name="Holcombe L.J."/>
            <person name="O'Flynn C."/>
        </authorList>
    </citation>
    <scope>NUCLEOTIDE SEQUENCE [LARGE SCALE GENOMIC DNA]</scope>
    <source>
        <strain evidence="3 4">OH887_COT-365</strain>
    </source>
</reference>
<evidence type="ECO:0008006" key="5">
    <source>
        <dbReference type="Google" id="ProtNLM"/>
    </source>
</evidence>
<dbReference type="Proteomes" id="UP000280819">
    <property type="component" value="Unassembled WGS sequence"/>
</dbReference>
<dbReference type="Pfam" id="PF04228">
    <property type="entry name" value="Zn_peptidase"/>
    <property type="match status" value="1"/>
</dbReference>
<dbReference type="InterPro" id="IPR007343">
    <property type="entry name" value="Uncharacterised_pept_Zn_put"/>
</dbReference>
<evidence type="ECO:0000313" key="4">
    <source>
        <dbReference type="Proteomes" id="UP000280819"/>
    </source>
</evidence>
<name>A0A3P1T9S5_9ACTN</name>
<comment type="caution">
    <text evidence="3">The sequence shown here is derived from an EMBL/GenBank/DDBJ whole genome shotgun (WGS) entry which is preliminary data.</text>
</comment>
<dbReference type="AlphaFoldDB" id="A0A3P1T9S5"/>
<evidence type="ECO:0000256" key="2">
    <source>
        <dbReference type="SAM" id="Phobius"/>
    </source>
</evidence>
<feature type="transmembrane region" description="Helical" evidence="2">
    <location>
        <begin position="58"/>
        <end position="78"/>
    </location>
</feature>
<evidence type="ECO:0000313" key="3">
    <source>
        <dbReference type="EMBL" id="RRD06090.1"/>
    </source>
</evidence>
<dbReference type="RefSeq" id="WP_124843648.1">
    <property type="nucleotide sequence ID" value="NZ_RQZG01000004.1"/>
</dbReference>
<feature type="compositionally biased region" description="Pro residues" evidence="1">
    <location>
        <begin position="133"/>
        <end position="145"/>
    </location>
</feature>
<organism evidence="3 4">
    <name type="scientific">Arachnia propionica</name>
    <dbReference type="NCBI Taxonomy" id="1750"/>
    <lineage>
        <taxon>Bacteria</taxon>
        <taxon>Bacillati</taxon>
        <taxon>Actinomycetota</taxon>
        <taxon>Actinomycetes</taxon>
        <taxon>Propionibacteriales</taxon>
        <taxon>Propionibacteriaceae</taxon>
        <taxon>Arachnia</taxon>
    </lineage>
</organism>
<keyword evidence="2" id="KW-1133">Transmembrane helix</keyword>
<dbReference type="OrthoDB" id="9774900at2"/>
<evidence type="ECO:0000256" key="1">
    <source>
        <dbReference type="SAM" id="MobiDB-lite"/>
    </source>
</evidence>
<proteinExistence type="predicted"/>